<dbReference type="InterPro" id="IPR028994">
    <property type="entry name" value="Integrin_alpha_N"/>
</dbReference>
<protein>
    <submittedName>
        <fullName evidence="2">Uncharacterized protein</fullName>
    </submittedName>
</protein>
<dbReference type="SUPFAM" id="SSF69318">
    <property type="entry name" value="Integrin alpha N-terminal domain"/>
    <property type="match status" value="1"/>
</dbReference>
<dbReference type="AlphaFoldDB" id="A0A1G2CPE5"/>
<evidence type="ECO:0000256" key="1">
    <source>
        <dbReference type="SAM" id="SignalP"/>
    </source>
</evidence>
<organism evidence="2 3">
    <name type="scientific">Candidatus Liptonbacteria bacterium RIFCSPLOWO2_01_FULL_53_13</name>
    <dbReference type="NCBI Taxonomy" id="1798651"/>
    <lineage>
        <taxon>Bacteria</taxon>
        <taxon>Candidatus Liptoniibacteriota</taxon>
    </lineage>
</organism>
<dbReference type="Proteomes" id="UP000178348">
    <property type="component" value="Unassembled WGS sequence"/>
</dbReference>
<sequence>MTASLIALLGLTASLLANIQANPALPPEVSSRAINTASQVLELALRMRMPEEFMASGANTLWPSYNQLISSRYLTADGTRVIQGGDVKLLGQYTSFGDLNGDHMDDAVVVVLRAKSGEERADNFAVMLNQGNGLFNASVLPLQKGYEIFSHRIENEQFDVDMKLPGKDRKIYHYKLVGTELVEF</sequence>
<dbReference type="EMBL" id="MHLB01000010">
    <property type="protein sequence ID" value="OGZ02511.1"/>
    <property type="molecule type" value="Genomic_DNA"/>
</dbReference>
<name>A0A1G2CPE5_9BACT</name>
<comment type="caution">
    <text evidence="2">The sequence shown here is derived from an EMBL/GenBank/DDBJ whole genome shotgun (WGS) entry which is preliminary data.</text>
</comment>
<evidence type="ECO:0000313" key="2">
    <source>
        <dbReference type="EMBL" id="OGZ02511.1"/>
    </source>
</evidence>
<gene>
    <name evidence="2" type="ORF">A2946_00700</name>
</gene>
<feature type="chain" id="PRO_5009582375" evidence="1">
    <location>
        <begin position="20"/>
        <end position="184"/>
    </location>
</feature>
<proteinExistence type="predicted"/>
<feature type="signal peptide" evidence="1">
    <location>
        <begin position="1"/>
        <end position="19"/>
    </location>
</feature>
<accession>A0A1G2CPE5</accession>
<reference evidence="2 3" key="1">
    <citation type="journal article" date="2016" name="Nat. Commun.">
        <title>Thousands of microbial genomes shed light on interconnected biogeochemical processes in an aquifer system.</title>
        <authorList>
            <person name="Anantharaman K."/>
            <person name="Brown C.T."/>
            <person name="Hug L.A."/>
            <person name="Sharon I."/>
            <person name="Castelle C.J."/>
            <person name="Probst A.J."/>
            <person name="Thomas B.C."/>
            <person name="Singh A."/>
            <person name="Wilkins M.J."/>
            <person name="Karaoz U."/>
            <person name="Brodie E.L."/>
            <person name="Williams K.H."/>
            <person name="Hubbard S.S."/>
            <person name="Banfield J.F."/>
        </authorList>
    </citation>
    <scope>NUCLEOTIDE SEQUENCE [LARGE SCALE GENOMIC DNA]</scope>
</reference>
<keyword evidence="1" id="KW-0732">Signal</keyword>
<evidence type="ECO:0000313" key="3">
    <source>
        <dbReference type="Proteomes" id="UP000178348"/>
    </source>
</evidence>